<dbReference type="CDD" id="cd00130">
    <property type="entry name" value="PAS"/>
    <property type="match status" value="2"/>
</dbReference>
<feature type="non-terminal residue" evidence="17">
    <location>
        <position position="1"/>
    </location>
</feature>
<dbReference type="Gene3D" id="3.30.565.10">
    <property type="entry name" value="Histidine kinase-like ATPase, C-terminal domain"/>
    <property type="match status" value="1"/>
</dbReference>
<dbReference type="Gene3D" id="1.10.287.130">
    <property type="match status" value="1"/>
</dbReference>
<dbReference type="Pfam" id="PF00072">
    <property type="entry name" value="Response_reg"/>
    <property type="match status" value="1"/>
</dbReference>
<dbReference type="SMART" id="SM00387">
    <property type="entry name" value="HATPase_c"/>
    <property type="match status" value="1"/>
</dbReference>
<feature type="domain" description="PAS" evidence="15">
    <location>
        <begin position="282"/>
        <end position="352"/>
    </location>
</feature>
<comment type="caution">
    <text evidence="17">The sequence shown here is derived from an EMBL/GenBank/DDBJ whole genome shotgun (WGS) entry which is preliminary data.</text>
</comment>
<accession>A0A9D5Q636</accession>
<sequence>HEERAKTVDGWRWFAWSNRAILDEQGQIKEIIAVGRDITGRRQAEEALRASKDRLRRLFDEAIDGIALADAETGILLDCNKAMTNLVGREKSELIGQHQKIFHPPEEGDGGFTKTFQQHRTTGKNGLVLEARLITKAGALRTVEIKSNILELAGKRVMQSIFRDITERKRVQEKVQLLARFPSENPHPVLRVNKDGIILYANSASAPLLKCWKCQVYQSVPDMWRTIIADVFASMQNRTMESVCAGRTLSLTFAPVSGSDYVNIYGLDITERKRAEEALYQSEQRFRAYFEAGLIGMADTSPEKRWIKFNDRLCEILGYSCEELRTKTWEALTHPEDTTRSNDLFQQSLDGIIDQYTLEKRYLHKSGKIVYVYIASKCLRRSDGTVDHFVTLIQDITQRKQIEADLQHAKEAAEVANQAKSRFLANMSHELRTPLNAILGFAQLMECDPAISPKHREDLRIIRRSGEHLLSLINDILELSKIEAGKGHVVTTSFDLHNTLKELEEMIRIRAEKKGLEMAFVLDPYLPQYIKTDERKLRQILLNVLGNAVKFTEAGRVCLRVQTLPPSSSSGASPLERLHFQIEDTGPGIAPDELDTLFDAFTQTTSGEQAEEGTGLGLPLSRQLVALLGGDLTVKSRVGEGTTFFFEIDIEAAAPAEIPGEQPARRVIGLAPNQPQYRLLIVDDDEENRLLLRTLLEDIGFTVREAPEGQYAVELAYTWRPDLIWMDMRMPRMDGYEATRKIRQQELALQATLRQEQSPDAYRHVPVIAVTASAFEDDRARVLQAGCDGFIRKPFQIAEIFDTLHTHLGVRYVYETPVHQEFSPQGQEVLPPSAFTAVPLELLNELEQATIRADMPLILTLIDEIRPYHASLADALFRLADEFGYDEILTGIQRTKENTHAR</sequence>
<dbReference type="InterPro" id="IPR003594">
    <property type="entry name" value="HATPase_dom"/>
</dbReference>
<evidence type="ECO:0000256" key="1">
    <source>
        <dbReference type="ARBA" id="ARBA00000085"/>
    </source>
</evidence>
<evidence type="ECO:0000256" key="9">
    <source>
        <dbReference type="ARBA" id="ARBA00023012"/>
    </source>
</evidence>
<evidence type="ECO:0000256" key="8">
    <source>
        <dbReference type="ARBA" id="ARBA00022840"/>
    </source>
</evidence>
<organism evidence="17 18">
    <name type="scientific">candidate division KSB3 bacterium</name>
    <dbReference type="NCBI Taxonomy" id="2044937"/>
    <lineage>
        <taxon>Bacteria</taxon>
        <taxon>candidate division KSB3</taxon>
    </lineage>
</organism>
<dbReference type="PRINTS" id="PR00344">
    <property type="entry name" value="BCTRLSENSOR"/>
</dbReference>
<dbReference type="FunFam" id="3.30.565.10:FF:000010">
    <property type="entry name" value="Sensor histidine kinase RcsC"/>
    <property type="match status" value="1"/>
</dbReference>
<dbReference type="PANTHER" id="PTHR43047">
    <property type="entry name" value="TWO-COMPONENT HISTIDINE PROTEIN KINASE"/>
    <property type="match status" value="1"/>
</dbReference>
<evidence type="ECO:0000256" key="3">
    <source>
        <dbReference type="ARBA" id="ARBA00012438"/>
    </source>
</evidence>
<keyword evidence="4 12" id="KW-0597">Phosphoprotein</keyword>
<dbReference type="SUPFAM" id="SSF55874">
    <property type="entry name" value="ATPase domain of HSP90 chaperone/DNA topoisomerase II/histidine kinase"/>
    <property type="match status" value="1"/>
</dbReference>
<gene>
    <name evidence="17" type="ORF">GF339_10490</name>
</gene>
<dbReference type="InterPro" id="IPR004358">
    <property type="entry name" value="Sig_transdc_His_kin-like_C"/>
</dbReference>
<dbReference type="PROSITE" id="PS50113">
    <property type="entry name" value="PAC"/>
    <property type="match status" value="3"/>
</dbReference>
<dbReference type="InterPro" id="IPR000014">
    <property type="entry name" value="PAS"/>
</dbReference>
<feature type="domain" description="Response regulatory" evidence="14">
    <location>
        <begin position="678"/>
        <end position="808"/>
    </location>
</feature>
<dbReference type="Pfam" id="PF13426">
    <property type="entry name" value="PAS_9"/>
    <property type="match status" value="1"/>
</dbReference>
<reference evidence="17" key="1">
    <citation type="submission" date="2019-11" db="EMBL/GenBank/DDBJ databases">
        <title>Microbial mats filling the niche in hypersaline microbial mats.</title>
        <authorList>
            <person name="Wong H.L."/>
            <person name="Macleod F.I."/>
            <person name="White R.A. III"/>
            <person name="Burns B.P."/>
        </authorList>
    </citation>
    <scope>NUCLEOTIDE SEQUENCE</scope>
    <source>
        <strain evidence="17">Rbin_158</strain>
    </source>
</reference>
<dbReference type="Proteomes" id="UP000649604">
    <property type="component" value="Unassembled WGS sequence"/>
</dbReference>
<dbReference type="SMART" id="SM00388">
    <property type="entry name" value="HisKA"/>
    <property type="match status" value="1"/>
</dbReference>
<dbReference type="NCBIfam" id="TIGR00229">
    <property type="entry name" value="sensory_box"/>
    <property type="match status" value="2"/>
</dbReference>
<dbReference type="Gene3D" id="3.40.50.2300">
    <property type="match status" value="1"/>
</dbReference>
<dbReference type="InterPro" id="IPR011006">
    <property type="entry name" value="CheY-like_superfamily"/>
</dbReference>
<dbReference type="InterPro" id="IPR001610">
    <property type="entry name" value="PAC"/>
</dbReference>
<evidence type="ECO:0000313" key="17">
    <source>
        <dbReference type="EMBL" id="MBD3325003.1"/>
    </source>
</evidence>
<feature type="domain" description="Histidine kinase" evidence="13">
    <location>
        <begin position="426"/>
        <end position="652"/>
    </location>
</feature>
<dbReference type="InterPro" id="IPR005467">
    <property type="entry name" value="His_kinase_dom"/>
</dbReference>
<dbReference type="GO" id="GO:0005524">
    <property type="term" value="F:ATP binding"/>
    <property type="evidence" value="ECO:0007669"/>
    <property type="project" value="UniProtKB-KW"/>
</dbReference>
<dbReference type="InterPro" id="IPR013655">
    <property type="entry name" value="PAS_fold_3"/>
</dbReference>
<feature type="modified residue" description="4-aspartylphosphate" evidence="12">
    <location>
        <position position="727"/>
    </location>
</feature>
<dbReference type="Pfam" id="PF02518">
    <property type="entry name" value="HATPase_c"/>
    <property type="match status" value="1"/>
</dbReference>
<dbReference type="InterPro" id="IPR035965">
    <property type="entry name" value="PAS-like_dom_sf"/>
</dbReference>
<dbReference type="PANTHER" id="PTHR43047:SF64">
    <property type="entry name" value="HISTIDINE KINASE CONTAINING CHEY-HOMOLOGOUS RECEIVER DOMAIN AND PAS DOMAIN-RELATED"/>
    <property type="match status" value="1"/>
</dbReference>
<dbReference type="InterPro" id="IPR001789">
    <property type="entry name" value="Sig_transdc_resp-reg_receiver"/>
</dbReference>
<feature type="domain" description="PAS" evidence="15">
    <location>
        <begin position="51"/>
        <end position="104"/>
    </location>
</feature>
<evidence type="ECO:0000313" key="18">
    <source>
        <dbReference type="Proteomes" id="UP000649604"/>
    </source>
</evidence>
<keyword evidence="7" id="KW-0418">Kinase</keyword>
<keyword evidence="6" id="KW-0547">Nucleotide-binding</keyword>
<dbReference type="PROSITE" id="PS50109">
    <property type="entry name" value="HIS_KIN"/>
    <property type="match status" value="1"/>
</dbReference>
<evidence type="ECO:0000259" key="13">
    <source>
        <dbReference type="PROSITE" id="PS50109"/>
    </source>
</evidence>
<dbReference type="EC" id="2.7.13.3" evidence="3"/>
<dbReference type="SUPFAM" id="SSF47384">
    <property type="entry name" value="Homodimeric domain of signal transducing histidine kinase"/>
    <property type="match status" value="1"/>
</dbReference>
<dbReference type="GO" id="GO:0016020">
    <property type="term" value="C:membrane"/>
    <property type="evidence" value="ECO:0007669"/>
    <property type="project" value="UniProtKB-SubCell"/>
</dbReference>
<feature type="domain" description="PAC" evidence="16">
    <location>
        <begin position="1"/>
        <end position="50"/>
    </location>
</feature>
<keyword evidence="9" id="KW-0902">Two-component regulatory system</keyword>
<dbReference type="GO" id="GO:0000155">
    <property type="term" value="F:phosphorelay sensor kinase activity"/>
    <property type="evidence" value="ECO:0007669"/>
    <property type="project" value="InterPro"/>
</dbReference>
<evidence type="ECO:0000256" key="6">
    <source>
        <dbReference type="ARBA" id="ARBA00022741"/>
    </source>
</evidence>
<dbReference type="InterPro" id="IPR036890">
    <property type="entry name" value="HATPase_C_sf"/>
</dbReference>
<keyword evidence="5" id="KW-0808">Transferase</keyword>
<evidence type="ECO:0000259" key="16">
    <source>
        <dbReference type="PROSITE" id="PS50113"/>
    </source>
</evidence>
<dbReference type="EMBL" id="WJJP01000335">
    <property type="protein sequence ID" value="MBD3325003.1"/>
    <property type="molecule type" value="Genomic_DNA"/>
</dbReference>
<dbReference type="Pfam" id="PF08447">
    <property type="entry name" value="PAS_3"/>
    <property type="match status" value="1"/>
</dbReference>
<dbReference type="FunFam" id="1.10.287.130:FF:000038">
    <property type="entry name" value="Sensory transduction histidine kinase"/>
    <property type="match status" value="1"/>
</dbReference>
<dbReference type="PROSITE" id="PS50112">
    <property type="entry name" value="PAS"/>
    <property type="match status" value="2"/>
</dbReference>
<proteinExistence type="predicted"/>
<keyword evidence="8" id="KW-0067">ATP-binding</keyword>
<dbReference type="PROSITE" id="PS50110">
    <property type="entry name" value="RESPONSE_REGULATORY"/>
    <property type="match status" value="1"/>
</dbReference>
<dbReference type="SUPFAM" id="SSF52172">
    <property type="entry name" value="CheY-like"/>
    <property type="match status" value="1"/>
</dbReference>
<evidence type="ECO:0000256" key="12">
    <source>
        <dbReference type="PROSITE-ProRule" id="PRU00169"/>
    </source>
</evidence>
<evidence type="ECO:0000256" key="10">
    <source>
        <dbReference type="ARBA" id="ARBA00023136"/>
    </source>
</evidence>
<evidence type="ECO:0000256" key="5">
    <source>
        <dbReference type="ARBA" id="ARBA00022679"/>
    </source>
</evidence>
<dbReference type="InterPro" id="IPR000700">
    <property type="entry name" value="PAS-assoc_C"/>
</dbReference>
<evidence type="ECO:0000256" key="7">
    <source>
        <dbReference type="ARBA" id="ARBA00022777"/>
    </source>
</evidence>
<dbReference type="CDD" id="cd16922">
    <property type="entry name" value="HATPase_EvgS-ArcB-TorS-like"/>
    <property type="match status" value="1"/>
</dbReference>
<comment type="catalytic activity">
    <reaction evidence="1">
        <text>ATP + protein L-histidine = ADP + protein N-phospho-L-histidine.</text>
        <dbReference type="EC" id="2.7.13.3"/>
    </reaction>
</comment>
<evidence type="ECO:0000256" key="4">
    <source>
        <dbReference type="ARBA" id="ARBA00022553"/>
    </source>
</evidence>
<feature type="domain" description="PAC" evidence="16">
    <location>
        <begin position="127"/>
        <end position="177"/>
    </location>
</feature>
<dbReference type="CDD" id="cd00082">
    <property type="entry name" value="HisKA"/>
    <property type="match status" value="1"/>
</dbReference>
<dbReference type="CDD" id="cd17546">
    <property type="entry name" value="REC_hyHK_CKI1_RcsC-like"/>
    <property type="match status" value="1"/>
</dbReference>
<dbReference type="SMART" id="SM00086">
    <property type="entry name" value="PAC"/>
    <property type="match status" value="3"/>
</dbReference>
<evidence type="ECO:0000259" key="14">
    <source>
        <dbReference type="PROSITE" id="PS50110"/>
    </source>
</evidence>
<evidence type="ECO:0000256" key="2">
    <source>
        <dbReference type="ARBA" id="ARBA00004370"/>
    </source>
</evidence>
<evidence type="ECO:0000259" key="15">
    <source>
        <dbReference type="PROSITE" id="PS50112"/>
    </source>
</evidence>
<evidence type="ECO:0000256" key="11">
    <source>
        <dbReference type="ARBA" id="ARBA00023306"/>
    </source>
</evidence>
<dbReference type="SMART" id="SM00448">
    <property type="entry name" value="REC"/>
    <property type="match status" value="1"/>
</dbReference>
<dbReference type="SUPFAM" id="SSF55785">
    <property type="entry name" value="PYP-like sensor domain (PAS domain)"/>
    <property type="match status" value="3"/>
</dbReference>
<dbReference type="Pfam" id="PF00512">
    <property type="entry name" value="HisKA"/>
    <property type="match status" value="1"/>
</dbReference>
<feature type="domain" description="PAC" evidence="16">
    <location>
        <begin position="356"/>
        <end position="408"/>
    </location>
</feature>
<comment type="subcellular location">
    <subcellularLocation>
        <location evidence="2">Membrane</location>
    </subcellularLocation>
</comment>
<dbReference type="AlphaFoldDB" id="A0A9D5Q636"/>
<dbReference type="Gene3D" id="3.30.450.20">
    <property type="entry name" value="PAS domain"/>
    <property type="match status" value="3"/>
</dbReference>
<protein>
    <recommendedName>
        <fullName evidence="3">histidine kinase</fullName>
        <ecNumber evidence="3">2.7.13.3</ecNumber>
    </recommendedName>
</protein>
<keyword evidence="11" id="KW-0131">Cell cycle</keyword>
<name>A0A9D5Q636_9BACT</name>
<keyword evidence="10" id="KW-0472">Membrane</keyword>
<dbReference type="SMART" id="SM00091">
    <property type="entry name" value="PAS"/>
    <property type="match status" value="3"/>
</dbReference>
<dbReference type="InterPro" id="IPR036097">
    <property type="entry name" value="HisK_dim/P_sf"/>
</dbReference>
<dbReference type="InterPro" id="IPR003661">
    <property type="entry name" value="HisK_dim/P_dom"/>
</dbReference>